<dbReference type="EMBL" id="BMAO01016513">
    <property type="protein sequence ID" value="GFR09174.1"/>
    <property type="molecule type" value="Genomic_DNA"/>
</dbReference>
<proteinExistence type="predicted"/>
<protein>
    <submittedName>
        <fullName evidence="1">Uncharacterized protein</fullName>
    </submittedName>
</protein>
<comment type="caution">
    <text evidence="1">The sequence shown here is derived from an EMBL/GenBank/DDBJ whole genome shotgun (WGS) entry which is preliminary data.</text>
</comment>
<evidence type="ECO:0000313" key="1">
    <source>
        <dbReference type="EMBL" id="GFR09174.1"/>
    </source>
</evidence>
<organism evidence="1 2">
    <name type="scientific">Trichonephila clavata</name>
    <name type="common">Joro spider</name>
    <name type="synonym">Nephila clavata</name>
    <dbReference type="NCBI Taxonomy" id="2740835"/>
    <lineage>
        <taxon>Eukaryota</taxon>
        <taxon>Metazoa</taxon>
        <taxon>Ecdysozoa</taxon>
        <taxon>Arthropoda</taxon>
        <taxon>Chelicerata</taxon>
        <taxon>Arachnida</taxon>
        <taxon>Araneae</taxon>
        <taxon>Araneomorphae</taxon>
        <taxon>Entelegynae</taxon>
        <taxon>Araneoidea</taxon>
        <taxon>Nephilidae</taxon>
        <taxon>Trichonephila</taxon>
    </lineage>
</organism>
<dbReference type="AlphaFoldDB" id="A0A8X6LJ39"/>
<gene>
    <name evidence="1" type="ORF">TNCT_656571</name>
</gene>
<accession>A0A8X6LJ39</accession>
<sequence>MGVEIPHNDSVPVTAYVGDSLEICHVVRRVIKAKIFEVDPIPPGIYAYCFEFVVTVHFMNDSIIARNGVAYENNYAKSNLS</sequence>
<keyword evidence="2" id="KW-1185">Reference proteome</keyword>
<name>A0A8X6LJ39_TRICU</name>
<reference evidence="1" key="1">
    <citation type="submission" date="2020-07" db="EMBL/GenBank/DDBJ databases">
        <title>Multicomponent nature underlies the extraordinary mechanical properties of spider dragline silk.</title>
        <authorList>
            <person name="Kono N."/>
            <person name="Nakamura H."/>
            <person name="Mori M."/>
            <person name="Yoshida Y."/>
            <person name="Ohtoshi R."/>
            <person name="Malay A.D."/>
            <person name="Moran D.A.P."/>
            <person name="Tomita M."/>
            <person name="Numata K."/>
            <person name="Arakawa K."/>
        </authorList>
    </citation>
    <scope>NUCLEOTIDE SEQUENCE</scope>
</reference>
<evidence type="ECO:0000313" key="2">
    <source>
        <dbReference type="Proteomes" id="UP000887116"/>
    </source>
</evidence>
<dbReference type="Proteomes" id="UP000887116">
    <property type="component" value="Unassembled WGS sequence"/>
</dbReference>